<accession>A0AAD7L9B7</accession>
<dbReference type="EMBL" id="JARAOO010000010">
    <property type="protein sequence ID" value="KAJ7953991.1"/>
    <property type="molecule type" value="Genomic_DNA"/>
</dbReference>
<dbReference type="AlphaFoldDB" id="A0AAD7L9B7"/>
<evidence type="ECO:0000256" key="4">
    <source>
        <dbReference type="ARBA" id="ARBA00022525"/>
    </source>
</evidence>
<dbReference type="InterPro" id="IPR009438">
    <property type="entry name" value="Phytosulfokine"/>
</dbReference>
<evidence type="ECO:0000256" key="6">
    <source>
        <dbReference type="ARBA" id="ARBA00022729"/>
    </source>
</evidence>
<keyword evidence="4 9" id="KW-0964">Secreted</keyword>
<keyword evidence="8 9" id="KW-0339">Growth factor</keyword>
<dbReference type="Pfam" id="PF06404">
    <property type="entry name" value="PSK"/>
    <property type="match status" value="1"/>
</dbReference>
<protein>
    <recommendedName>
        <fullName evidence="9">Phytosulfokine</fullName>
    </recommendedName>
    <component>
        <recommendedName>
            <fullName evidence="9">Phytosulfokine-alpha</fullName>
            <shortName evidence="9">PSK-alpha</shortName>
            <shortName evidence="9">Phytosulfokine-a</shortName>
        </recommendedName>
    </component>
    <component>
        <recommendedName>
            <fullName evidence="9">Phytosulfokine-beta</fullName>
            <shortName evidence="9">PSK-beta</shortName>
            <shortName evidence="9">Phytosulfokine-b</shortName>
        </recommendedName>
    </component>
</protein>
<comment type="function">
    <text evidence="9">Promotes plant cell differentiation, organogenesis and somatic embryogenesis as well as cell proliferation.</text>
</comment>
<name>A0AAD7L9B7_QUISA</name>
<evidence type="ECO:0000313" key="11">
    <source>
        <dbReference type="Proteomes" id="UP001163823"/>
    </source>
</evidence>
<comment type="PTM">
    <text evidence="9">PSK-alpha is produced by endopeptidase digestion. PSK-beta is produced from PSK-alpha by exopeptidase digestion.</text>
</comment>
<comment type="similarity">
    <text evidence="2 9">Belongs to the phytosulfokine family.</text>
</comment>
<evidence type="ECO:0000256" key="5">
    <source>
        <dbReference type="ARBA" id="ARBA00022641"/>
    </source>
</evidence>
<evidence type="ECO:0000256" key="7">
    <source>
        <dbReference type="ARBA" id="ARBA00022782"/>
    </source>
</evidence>
<keyword evidence="7 9" id="KW-0221">Differentiation</keyword>
<proteinExistence type="inferred from homology"/>
<comment type="PTM">
    <text evidence="9">Sulfation is important for activity and for the binding to a putative membrane receptor.</text>
</comment>
<evidence type="ECO:0000256" key="1">
    <source>
        <dbReference type="ARBA" id="ARBA00004613"/>
    </source>
</evidence>
<dbReference type="GO" id="GO:0030154">
    <property type="term" value="P:cell differentiation"/>
    <property type="evidence" value="ECO:0007669"/>
    <property type="project" value="UniProtKB-UniRule"/>
</dbReference>
<sequence length="86" mass="9462">MMKCFTFFFVALLLLKVAEGRSISSSTLFDSDIPVSSAHVTASPEQPSIDDEGDDGCKGLESEECLIRRSMVAHIDYIYTQDIKGP</sequence>
<dbReference type="KEGG" id="qsa:O6P43_025617"/>
<evidence type="ECO:0000313" key="10">
    <source>
        <dbReference type="EMBL" id="KAJ7953991.1"/>
    </source>
</evidence>
<dbReference type="GO" id="GO:0005576">
    <property type="term" value="C:extracellular region"/>
    <property type="evidence" value="ECO:0007669"/>
    <property type="project" value="UniProtKB-SubCell"/>
</dbReference>
<organism evidence="10 11">
    <name type="scientific">Quillaja saponaria</name>
    <name type="common">Soap bark tree</name>
    <dbReference type="NCBI Taxonomy" id="32244"/>
    <lineage>
        <taxon>Eukaryota</taxon>
        <taxon>Viridiplantae</taxon>
        <taxon>Streptophyta</taxon>
        <taxon>Embryophyta</taxon>
        <taxon>Tracheophyta</taxon>
        <taxon>Spermatophyta</taxon>
        <taxon>Magnoliopsida</taxon>
        <taxon>eudicotyledons</taxon>
        <taxon>Gunneridae</taxon>
        <taxon>Pentapetalae</taxon>
        <taxon>rosids</taxon>
        <taxon>fabids</taxon>
        <taxon>Fabales</taxon>
        <taxon>Quillajaceae</taxon>
        <taxon>Quillaja</taxon>
    </lineage>
</organism>
<dbReference type="GO" id="GO:0008283">
    <property type="term" value="P:cell population proliferation"/>
    <property type="evidence" value="ECO:0007669"/>
    <property type="project" value="UniProtKB-UniRule"/>
</dbReference>
<comment type="subcellular location">
    <subcellularLocation>
        <location evidence="1 9">Secreted</location>
    </subcellularLocation>
</comment>
<dbReference type="PANTHER" id="PTHR33285">
    <property type="entry name" value="PHYTOSULFOKINES 3"/>
    <property type="match status" value="1"/>
</dbReference>
<dbReference type="GO" id="GO:0008083">
    <property type="term" value="F:growth factor activity"/>
    <property type="evidence" value="ECO:0007669"/>
    <property type="project" value="UniProtKB-UniRule"/>
</dbReference>
<keyword evidence="11" id="KW-1185">Reference proteome</keyword>
<evidence type="ECO:0000256" key="8">
    <source>
        <dbReference type="ARBA" id="ARBA00023030"/>
    </source>
</evidence>
<dbReference type="Proteomes" id="UP001163823">
    <property type="component" value="Chromosome 10"/>
</dbReference>
<gene>
    <name evidence="10" type="ORF">O6P43_025617</name>
</gene>
<keyword evidence="3 9" id="KW-0217">Developmental protein</keyword>
<evidence type="ECO:0000256" key="2">
    <source>
        <dbReference type="ARBA" id="ARBA00010781"/>
    </source>
</evidence>
<dbReference type="PANTHER" id="PTHR33285:SF55">
    <property type="entry name" value="PHYTOSULFOKINES 3"/>
    <property type="match status" value="1"/>
</dbReference>
<feature type="signal peptide" evidence="9">
    <location>
        <begin position="1"/>
        <end position="20"/>
    </location>
</feature>
<feature type="chain" id="PRO_5041767253" description="Phytosulfokine" evidence="9">
    <location>
        <begin position="21"/>
        <end position="86"/>
    </location>
</feature>
<evidence type="ECO:0000256" key="9">
    <source>
        <dbReference type="RuleBase" id="RU368031"/>
    </source>
</evidence>
<keyword evidence="6 9" id="KW-0732">Signal</keyword>
<comment type="caution">
    <text evidence="10">The sequence shown here is derived from an EMBL/GenBank/DDBJ whole genome shotgun (WGS) entry which is preliminary data.</text>
</comment>
<reference evidence="10" key="1">
    <citation type="journal article" date="2023" name="Science">
        <title>Elucidation of the pathway for biosynthesis of saponin adjuvants from the soapbark tree.</title>
        <authorList>
            <person name="Reed J."/>
            <person name="Orme A."/>
            <person name="El-Demerdash A."/>
            <person name="Owen C."/>
            <person name="Martin L.B.B."/>
            <person name="Misra R.C."/>
            <person name="Kikuchi S."/>
            <person name="Rejzek M."/>
            <person name="Martin A.C."/>
            <person name="Harkess A."/>
            <person name="Leebens-Mack J."/>
            <person name="Louveau T."/>
            <person name="Stephenson M.J."/>
            <person name="Osbourn A."/>
        </authorList>
    </citation>
    <scope>NUCLEOTIDE SEQUENCE</scope>
    <source>
        <strain evidence="10">S10</strain>
    </source>
</reference>
<evidence type="ECO:0000256" key="3">
    <source>
        <dbReference type="ARBA" id="ARBA00022473"/>
    </source>
</evidence>
<keyword evidence="5 9" id="KW-0765">Sulfation</keyword>